<evidence type="ECO:0000313" key="2">
    <source>
        <dbReference type="Proteomes" id="UP000238479"/>
    </source>
</evidence>
<evidence type="ECO:0000313" key="1">
    <source>
        <dbReference type="EMBL" id="PRQ44897.1"/>
    </source>
</evidence>
<dbReference type="Gramene" id="PRQ44897">
    <property type="protein sequence ID" value="PRQ44897"/>
    <property type="gene ID" value="RchiOBHm_Chr3g0484261"/>
</dbReference>
<protein>
    <submittedName>
        <fullName evidence="1">Uncharacterized protein</fullName>
    </submittedName>
</protein>
<sequence>MGKNLQGVAAWCVLHAAGLDVTTDSRIWAMARSSISWQRRVRRGSISFWDPISGVGQALGWPDWWCSDVTT</sequence>
<keyword evidence="2" id="KW-1185">Reference proteome</keyword>
<dbReference type="EMBL" id="PDCK01000041">
    <property type="protein sequence ID" value="PRQ44897.1"/>
    <property type="molecule type" value="Genomic_DNA"/>
</dbReference>
<reference evidence="1 2" key="1">
    <citation type="journal article" date="2018" name="Nat. Genet.">
        <title>The Rosa genome provides new insights in the design of modern roses.</title>
        <authorList>
            <person name="Bendahmane M."/>
        </authorList>
    </citation>
    <scope>NUCLEOTIDE SEQUENCE [LARGE SCALE GENOMIC DNA]</scope>
    <source>
        <strain evidence="2">cv. Old Blush</strain>
    </source>
</reference>
<comment type="caution">
    <text evidence="1">The sequence shown here is derived from an EMBL/GenBank/DDBJ whole genome shotgun (WGS) entry which is preliminary data.</text>
</comment>
<accession>A0A2P6REP3</accession>
<dbReference type="AlphaFoldDB" id="A0A2P6REP3"/>
<name>A0A2P6REP3_ROSCH</name>
<organism evidence="1 2">
    <name type="scientific">Rosa chinensis</name>
    <name type="common">China rose</name>
    <dbReference type="NCBI Taxonomy" id="74649"/>
    <lineage>
        <taxon>Eukaryota</taxon>
        <taxon>Viridiplantae</taxon>
        <taxon>Streptophyta</taxon>
        <taxon>Embryophyta</taxon>
        <taxon>Tracheophyta</taxon>
        <taxon>Spermatophyta</taxon>
        <taxon>Magnoliopsida</taxon>
        <taxon>eudicotyledons</taxon>
        <taxon>Gunneridae</taxon>
        <taxon>Pentapetalae</taxon>
        <taxon>rosids</taxon>
        <taxon>fabids</taxon>
        <taxon>Rosales</taxon>
        <taxon>Rosaceae</taxon>
        <taxon>Rosoideae</taxon>
        <taxon>Rosoideae incertae sedis</taxon>
        <taxon>Rosa</taxon>
    </lineage>
</organism>
<proteinExistence type="predicted"/>
<gene>
    <name evidence="1" type="ORF">RchiOBHm_Chr3g0484261</name>
</gene>
<dbReference type="Proteomes" id="UP000238479">
    <property type="component" value="Chromosome 3"/>
</dbReference>